<dbReference type="EMBL" id="JAHMHS010000138">
    <property type="protein sequence ID" value="KAK1713411.1"/>
    <property type="molecule type" value="Genomic_DNA"/>
</dbReference>
<dbReference type="Proteomes" id="UP001244207">
    <property type="component" value="Unassembled WGS sequence"/>
</dbReference>
<sequence length="353" mass="38920">MAHITTDTPYVLRVLHHVFNHVNQYEARPPPVRDFQDELSLLIGAVRLIFCTPGIDVTTGDLAESLDRCASILQSVSTALSSFATEQTYGLLPQFSSWHVFRYKTLSIADCLYLVRGFKSAFLLALAKAAPDIATLVGLKCKSDYDAARRDVDYLGQTLDLLANQQEPQRKHLVPAMGPAALSRVLQPTSKHGATNSAGAPRQLCVGNAIASQNTWGLDVEIVPTTHARHRTKWLAEIDAEIAVVCNVDGNPWKWEGAGKDFPAAWRGFVADNKVSQEAIDRLSVHAVAPPPSKEEARVIKDGQLWMASIDANAVSQVAVAFGFRHEAQDSTHQEPRLSDLQIRQRRLAWLDQ</sequence>
<gene>
    <name evidence="1" type="ORF">BDZ83DRAFT_756783</name>
</gene>
<reference evidence="1" key="1">
    <citation type="submission" date="2021-12" db="EMBL/GenBank/DDBJ databases">
        <title>Comparative genomics, transcriptomics and evolutionary studies reveal genomic signatures of adaptation to plant cell wall in hemibiotrophic fungi.</title>
        <authorList>
            <consortium name="DOE Joint Genome Institute"/>
            <person name="Baroncelli R."/>
            <person name="Diaz J.F."/>
            <person name="Benocci T."/>
            <person name="Peng M."/>
            <person name="Battaglia E."/>
            <person name="Haridas S."/>
            <person name="Andreopoulos W."/>
            <person name="Labutti K."/>
            <person name="Pangilinan J."/>
            <person name="Floch G.L."/>
            <person name="Makela M.R."/>
            <person name="Henrissat B."/>
            <person name="Grigoriev I.V."/>
            <person name="Crouch J.A."/>
            <person name="De Vries R.P."/>
            <person name="Sukno S.A."/>
            <person name="Thon M.R."/>
        </authorList>
    </citation>
    <scope>NUCLEOTIDE SEQUENCE</scope>
    <source>
        <strain evidence="1">CBS 112980</strain>
    </source>
</reference>
<dbReference type="GeneID" id="85398693"/>
<name>A0AAD8XA29_GLOAC</name>
<proteinExistence type="predicted"/>
<evidence type="ECO:0000313" key="1">
    <source>
        <dbReference type="EMBL" id="KAK1713411.1"/>
    </source>
</evidence>
<evidence type="ECO:0000313" key="2">
    <source>
        <dbReference type="Proteomes" id="UP001244207"/>
    </source>
</evidence>
<dbReference type="AlphaFoldDB" id="A0AAD8XA29"/>
<protein>
    <submittedName>
        <fullName evidence="1">Uncharacterized protein</fullName>
    </submittedName>
</protein>
<dbReference type="RefSeq" id="XP_060359737.1">
    <property type="nucleotide sequence ID" value="XM_060514795.1"/>
</dbReference>
<accession>A0AAD8XA29</accession>
<comment type="caution">
    <text evidence="1">The sequence shown here is derived from an EMBL/GenBank/DDBJ whole genome shotgun (WGS) entry which is preliminary data.</text>
</comment>
<keyword evidence="2" id="KW-1185">Reference proteome</keyword>
<organism evidence="1 2">
    <name type="scientific">Glomerella acutata</name>
    <name type="common">Colletotrichum acutatum</name>
    <dbReference type="NCBI Taxonomy" id="27357"/>
    <lineage>
        <taxon>Eukaryota</taxon>
        <taxon>Fungi</taxon>
        <taxon>Dikarya</taxon>
        <taxon>Ascomycota</taxon>
        <taxon>Pezizomycotina</taxon>
        <taxon>Sordariomycetes</taxon>
        <taxon>Hypocreomycetidae</taxon>
        <taxon>Glomerellales</taxon>
        <taxon>Glomerellaceae</taxon>
        <taxon>Colletotrichum</taxon>
        <taxon>Colletotrichum acutatum species complex</taxon>
    </lineage>
</organism>